<feature type="region of interest" description="Disordered" evidence="1">
    <location>
        <begin position="1"/>
        <end position="27"/>
    </location>
</feature>
<feature type="region of interest" description="Disordered" evidence="1">
    <location>
        <begin position="66"/>
        <end position="87"/>
    </location>
</feature>
<evidence type="ECO:0000313" key="2">
    <source>
        <dbReference type="EMBL" id="KHJ30342.1"/>
    </source>
</evidence>
<keyword evidence="3" id="KW-1185">Reference proteome</keyword>
<comment type="caution">
    <text evidence="2">The sequence shown here is derived from an EMBL/GenBank/DDBJ whole genome shotgun (WGS) entry which is preliminary data.</text>
</comment>
<evidence type="ECO:0000256" key="1">
    <source>
        <dbReference type="SAM" id="MobiDB-lite"/>
    </source>
</evidence>
<dbReference type="HOGENOM" id="CLU_723999_0_0_1"/>
<dbReference type="EMBL" id="JNVN01004444">
    <property type="protein sequence ID" value="KHJ30342.1"/>
    <property type="molecule type" value="Genomic_DNA"/>
</dbReference>
<dbReference type="AlphaFoldDB" id="A0A0B1NVI7"/>
<sequence length="382" mass="43591">METSTQPLACQLKHKKKSSLKKTSPLHWINQRRSDEFSSTQLLLSSSNRGDNTQTTTSKNYQFLHRSSNNSNKIKPPMHLKGQQSNSISSKNVIELKKIKRRSNEDSLFSFLSISSKNNEENKAERKYIENNEELSSPVYSQTSFLSSSSTIDIPSQVQSEKIKNSSSVITPVHISIPRSQNSITSPFRMSASSSICKNKREDSPKCTSSHPISNKCQKNFETDDHKEMHLPLELSIRHKDFFQEQQEQEYRIAKAWLEAEESRKSNSSILGGPMISGSTECHWDDTRVKLNSLENRRLENSTISKNIYDNRTISCCRLKQKVVSKLDNHAPFDGAVPTEYSMTDKIVSEKEENNVKRKRMSDVANLAIGVRGWLSRRVRSN</sequence>
<protein>
    <submittedName>
        <fullName evidence="2">Uncharacterized protein</fullName>
    </submittedName>
</protein>
<gene>
    <name evidence="2" type="ORF">EV44_g2454</name>
</gene>
<feature type="region of interest" description="Disordered" evidence="1">
    <location>
        <begin position="39"/>
        <end position="58"/>
    </location>
</feature>
<reference evidence="2 3" key="1">
    <citation type="journal article" date="2014" name="BMC Genomics">
        <title>Adaptive genomic structural variation in the grape powdery mildew pathogen, Erysiphe necator.</title>
        <authorList>
            <person name="Jones L."/>
            <person name="Riaz S."/>
            <person name="Morales-Cruz A."/>
            <person name="Amrine K.C."/>
            <person name="McGuire B."/>
            <person name="Gubler W.D."/>
            <person name="Walker M.A."/>
            <person name="Cantu D."/>
        </authorList>
    </citation>
    <scope>NUCLEOTIDE SEQUENCE [LARGE SCALE GENOMIC DNA]</scope>
    <source>
        <strain evidence="3">c</strain>
    </source>
</reference>
<accession>A0A0B1NVI7</accession>
<organism evidence="2 3">
    <name type="scientific">Uncinula necator</name>
    <name type="common">Grape powdery mildew</name>
    <dbReference type="NCBI Taxonomy" id="52586"/>
    <lineage>
        <taxon>Eukaryota</taxon>
        <taxon>Fungi</taxon>
        <taxon>Dikarya</taxon>
        <taxon>Ascomycota</taxon>
        <taxon>Pezizomycotina</taxon>
        <taxon>Leotiomycetes</taxon>
        <taxon>Erysiphales</taxon>
        <taxon>Erysiphaceae</taxon>
        <taxon>Erysiphe</taxon>
    </lineage>
</organism>
<name>A0A0B1NVI7_UNCNE</name>
<dbReference type="Proteomes" id="UP000030854">
    <property type="component" value="Unassembled WGS sequence"/>
</dbReference>
<evidence type="ECO:0000313" key="3">
    <source>
        <dbReference type="Proteomes" id="UP000030854"/>
    </source>
</evidence>
<proteinExistence type="predicted"/>